<keyword evidence="1" id="KW-0732">Signal</keyword>
<evidence type="ECO:0000256" key="1">
    <source>
        <dbReference type="SAM" id="SignalP"/>
    </source>
</evidence>
<evidence type="ECO:0000313" key="2">
    <source>
        <dbReference type="EMBL" id="MBB5874457.1"/>
    </source>
</evidence>
<evidence type="ECO:0000313" key="3">
    <source>
        <dbReference type="Proteomes" id="UP000587527"/>
    </source>
</evidence>
<reference evidence="2 3" key="1">
    <citation type="submission" date="2020-08" db="EMBL/GenBank/DDBJ databases">
        <title>Sequencing the genomes of 1000 actinobacteria strains.</title>
        <authorList>
            <person name="Klenk H.-P."/>
        </authorList>
    </citation>
    <scope>NUCLEOTIDE SEQUENCE [LARGE SCALE GENOMIC DNA]</scope>
    <source>
        <strain evidence="2 3">DSM 45362</strain>
    </source>
</reference>
<feature type="chain" id="PRO_5039104104" evidence="1">
    <location>
        <begin position="29"/>
        <end position="94"/>
    </location>
</feature>
<dbReference type="RefSeq" id="WP_184846609.1">
    <property type="nucleotide sequence ID" value="NZ_JACHMN010000003.1"/>
</dbReference>
<protein>
    <submittedName>
        <fullName evidence="2">Uncharacterized protein</fullName>
    </submittedName>
</protein>
<dbReference type="Proteomes" id="UP000587527">
    <property type="component" value="Unassembled WGS sequence"/>
</dbReference>
<comment type="caution">
    <text evidence="2">The sequence shown here is derived from an EMBL/GenBank/DDBJ whole genome shotgun (WGS) entry which is preliminary data.</text>
</comment>
<accession>A0A841BZ81</accession>
<organism evidence="2 3">
    <name type="scientific">Allocatelliglobosispora scoriae</name>
    <dbReference type="NCBI Taxonomy" id="643052"/>
    <lineage>
        <taxon>Bacteria</taxon>
        <taxon>Bacillati</taxon>
        <taxon>Actinomycetota</taxon>
        <taxon>Actinomycetes</taxon>
        <taxon>Micromonosporales</taxon>
        <taxon>Micromonosporaceae</taxon>
        <taxon>Allocatelliglobosispora</taxon>
    </lineage>
</organism>
<dbReference type="EMBL" id="JACHMN010000003">
    <property type="protein sequence ID" value="MBB5874457.1"/>
    <property type="molecule type" value="Genomic_DNA"/>
</dbReference>
<dbReference type="AlphaFoldDB" id="A0A841BZ81"/>
<keyword evidence="3" id="KW-1185">Reference proteome</keyword>
<gene>
    <name evidence="2" type="ORF">F4553_007891</name>
</gene>
<feature type="signal peptide" evidence="1">
    <location>
        <begin position="1"/>
        <end position="28"/>
    </location>
</feature>
<proteinExistence type="predicted"/>
<name>A0A841BZ81_9ACTN</name>
<sequence length="94" mass="9151">MKVRHLLAAAALGVAAVAAPIATTAASAYNPGSPCIITVTTGLGAVQYPGTVSGNGLECVPNVPLEGVLASLNGGVTCGATITLLGIEVRSVCF</sequence>